<dbReference type="OrthoDB" id="7464992at2759"/>
<keyword evidence="11" id="KW-1185">Reference proteome</keyword>
<evidence type="ECO:0000256" key="2">
    <source>
        <dbReference type="ARBA" id="ARBA00022670"/>
    </source>
</evidence>
<dbReference type="GO" id="GO:0005743">
    <property type="term" value="C:mitochondrial inner membrane"/>
    <property type="evidence" value="ECO:0007669"/>
    <property type="project" value="TreeGrafter"/>
</dbReference>
<evidence type="ECO:0000256" key="3">
    <source>
        <dbReference type="ARBA" id="ARBA00022723"/>
    </source>
</evidence>
<dbReference type="InterPro" id="IPR051156">
    <property type="entry name" value="Mito/Outer_Membr_Metalloprot"/>
</dbReference>
<organism evidence="10 11">
    <name type="scientific">Cyanidiococcus yangmingshanensis</name>
    <dbReference type="NCBI Taxonomy" id="2690220"/>
    <lineage>
        <taxon>Eukaryota</taxon>
        <taxon>Rhodophyta</taxon>
        <taxon>Bangiophyceae</taxon>
        <taxon>Cyanidiales</taxon>
        <taxon>Cyanidiaceae</taxon>
        <taxon>Cyanidiococcus</taxon>
    </lineage>
</organism>
<keyword evidence="5" id="KW-0862">Zinc</keyword>
<evidence type="ECO:0000259" key="9">
    <source>
        <dbReference type="Pfam" id="PF01435"/>
    </source>
</evidence>
<dbReference type="GO" id="GO:0046872">
    <property type="term" value="F:metal ion binding"/>
    <property type="evidence" value="ECO:0007669"/>
    <property type="project" value="UniProtKB-KW"/>
</dbReference>
<accession>A0A7J7IIV8</accession>
<feature type="compositionally biased region" description="Polar residues" evidence="8">
    <location>
        <begin position="377"/>
        <end position="392"/>
    </location>
</feature>
<evidence type="ECO:0000313" key="11">
    <source>
        <dbReference type="Proteomes" id="UP000530660"/>
    </source>
</evidence>
<dbReference type="PANTHER" id="PTHR22726">
    <property type="entry name" value="METALLOENDOPEPTIDASE OMA1"/>
    <property type="match status" value="1"/>
</dbReference>
<keyword evidence="4" id="KW-0378">Hydrolase</keyword>
<evidence type="ECO:0000256" key="4">
    <source>
        <dbReference type="ARBA" id="ARBA00022801"/>
    </source>
</evidence>
<gene>
    <name evidence="10" type="ORF">F1559_001503</name>
</gene>
<dbReference type="GO" id="GO:0006515">
    <property type="term" value="P:protein quality control for misfolded or incompletely synthesized proteins"/>
    <property type="evidence" value="ECO:0007669"/>
    <property type="project" value="TreeGrafter"/>
</dbReference>
<dbReference type="Proteomes" id="UP000530660">
    <property type="component" value="Unassembled WGS sequence"/>
</dbReference>
<dbReference type="GO" id="GO:0034982">
    <property type="term" value="P:mitochondrial protein processing"/>
    <property type="evidence" value="ECO:0007669"/>
    <property type="project" value="TreeGrafter"/>
</dbReference>
<comment type="cofactor">
    <cofactor evidence="1">
        <name>Zn(2+)</name>
        <dbReference type="ChEBI" id="CHEBI:29105"/>
    </cofactor>
</comment>
<feature type="coiled-coil region" evidence="7">
    <location>
        <begin position="399"/>
        <end position="429"/>
    </location>
</feature>
<feature type="domain" description="Peptidase M48" evidence="9">
    <location>
        <begin position="248"/>
        <end position="411"/>
    </location>
</feature>
<keyword evidence="2" id="KW-0645">Protease</keyword>
<evidence type="ECO:0000256" key="1">
    <source>
        <dbReference type="ARBA" id="ARBA00001947"/>
    </source>
</evidence>
<evidence type="ECO:0000256" key="5">
    <source>
        <dbReference type="ARBA" id="ARBA00022833"/>
    </source>
</evidence>
<evidence type="ECO:0000256" key="6">
    <source>
        <dbReference type="ARBA" id="ARBA00023049"/>
    </source>
</evidence>
<keyword evidence="7" id="KW-0175">Coiled coil</keyword>
<keyword evidence="3" id="KW-0479">Metal-binding</keyword>
<feature type="region of interest" description="Disordered" evidence="8">
    <location>
        <begin position="377"/>
        <end position="397"/>
    </location>
</feature>
<keyword evidence="6" id="KW-0482">Metalloprotease</keyword>
<proteinExistence type="predicted"/>
<reference evidence="10 11" key="1">
    <citation type="journal article" date="2020" name="J. Phycol.">
        <title>Comparative genome analysis reveals Cyanidiococcus gen. nov., a new extremophilic red algal genus sister to Cyanidioschyzon (Cyanidioschyzonaceae, Rhodophyta).</title>
        <authorList>
            <person name="Liu S.-L."/>
            <person name="Chiang Y.-R."/>
            <person name="Yoon H.S."/>
            <person name="Fu H.-Y."/>
        </authorList>
    </citation>
    <scope>NUCLEOTIDE SEQUENCE [LARGE SCALE GENOMIC DNA]</scope>
    <source>
        <strain evidence="10 11">THAL066</strain>
    </source>
</reference>
<dbReference type="GO" id="GO:0004222">
    <property type="term" value="F:metalloendopeptidase activity"/>
    <property type="evidence" value="ECO:0007669"/>
    <property type="project" value="InterPro"/>
</dbReference>
<dbReference type="Pfam" id="PF01435">
    <property type="entry name" value="Peptidase_M48"/>
    <property type="match status" value="1"/>
</dbReference>
<sequence>MTPPRSVETSSTSHIWVCVLPCRTRLSTVMTEPRLSRRSGEPVPGPFQRHAGVIATVDPGRWLSLSPFSKKLRDSVKFIVPSLQRLVRITTFAYAVIAGATSALTWLATLQPDFSLYTFVPFTYRMQRRLHALSFDVAGTDEQQSRMQTPARPSDKCHDSVRVYAETVLQVLLEAPGLPPNTQAQVHLEPESMVTSAGPEPEFVMAVDDGPLFATRCVHRFEGSPPDASSSTILDIYVSPRIDPSLVPAALSHSLAHGIANHAAEALSTLFYGAVPVSAWRPRCLLNMITPAPLAARWQGGSAEAARWVVDTLHRFRAPLVTLCMRPVQRQNEFEADLIAAMMLARVGLDPHAMLELLHRAKIGAVTSTLSVADNASEVSMTTQREQSQHHPQSFCGRYPSIERRMRHLQRHMERLKRLETLVQKSEGERSRRIGVLHQRMERQLAQVIRASRASKPGAHAEPSPQM</sequence>
<protein>
    <recommendedName>
        <fullName evidence="9">Peptidase M48 domain-containing protein</fullName>
    </recommendedName>
</protein>
<comment type="caution">
    <text evidence="10">The sequence shown here is derived from an EMBL/GenBank/DDBJ whole genome shotgun (WGS) entry which is preliminary data.</text>
</comment>
<name>A0A7J7IIV8_9RHOD</name>
<dbReference type="EMBL" id="VWRR01000009">
    <property type="protein sequence ID" value="KAF6002674.1"/>
    <property type="molecule type" value="Genomic_DNA"/>
</dbReference>
<evidence type="ECO:0000256" key="7">
    <source>
        <dbReference type="SAM" id="Coils"/>
    </source>
</evidence>
<dbReference type="PANTHER" id="PTHR22726:SF18">
    <property type="entry name" value="PEPTIDASE M48 DOMAIN-CONTAINING PROTEIN"/>
    <property type="match status" value="1"/>
</dbReference>
<dbReference type="InterPro" id="IPR001915">
    <property type="entry name" value="Peptidase_M48"/>
</dbReference>
<dbReference type="AlphaFoldDB" id="A0A7J7IIV8"/>
<evidence type="ECO:0000313" key="10">
    <source>
        <dbReference type="EMBL" id="KAF6002674.1"/>
    </source>
</evidence>
<evidence type="ECO:0000256" key="8">
    <source>
        <dbReference type="SAM" id="MobiDB-lite"/>
    </source>
</evidence>